<comment type="caution">
    <text evidence="12">The sequence shown here is derived from an EMBL/GenBank/DDBJ whole genome shotgun (WGS) entry which is preliminary data.</text>
</comment>
<evidence type="ECO:0000256" key="10">
    <source>
        <dbReference type="SAM" id="SignalP"/>
    </source>
</evidence>
<dbReference type="SMART" id="SM00192">
    <property type="entry name" value="LDLa"/>
    <property type="match status" value="3"/>
</dbReference>
<gene>
    <name evidence="12" type="ORF">MSPICULIGERA_LOCUS1045</name>
</gene>
<feature type="domain" description="Ig-like" evidence="11">
    <location>
        <begin position="167"/>
        <end position="263"/>
    </location>
</feature>
<evidence type="ECO:0000256" key="8">
    <source>
        <dbReference type="ARBA" id="ARBA00023180"/>
    </source>
</evidence>
<evidence type="ECO:0000256" key="2">
    <source>
        <dbReference type="ARBA" id="ARBA00022692"/>
    </source>
</evidence>
<evidence type="ECO:0000256" key="1">
    <source>
        <dbReference type="ARBA" id="ARBA00004167"/>
    </source>
</evidence>
<dbReference type="PROSITE" id="PS01209">
    <property type="entry name" value="LDLRA_1"/>
    <property type="match status" value="1"/>
</dbReference>
<dbReference type="PANTHER" id="PTHR22722">
    <property type="entry name" value="LOW-DENSITY LIPOPROTEIN RECEPTOR-RELATED PROTEIN 2-RELATED"/>
    <property type="match status" value="1"/>
</dbReference>
<accession>A0AA36C547</accession>
<feature type="disulfide bond" evidence="9">
    <location>
        <begin position="131"/>
        <end position="149"/>
    </location>
</feature>
<dbReference type="SUPFAM" id="SSF57424">
    <property type="entry name" value="LDL receptor-like module"/>
    <property type="match status" value="3"/>
</dbReference>
<dbReference type="InterPro" id="IPR007110">
    <property type="entry name" value="Ig-like_dom"/>
</dbReference>
<dbReference type="GO" id="GO:0043235">
    <property type="term" value="C:receptor complex"/>
    <property type="evidence" value="ECO:0007669"/>
    <property type="project" value="TreeGrafter"/>
</dbReference>
<dbReference type="InterPro" id="IPR051221">
    <property type="entry name" value="LDLR-related"/>
</dbReference>
<dbReference type="InterPro" id="IPR036055">
    <property type="entry name" value="LDL_receptor-like_sf"/>
</dbReference>
<feature type="disulfide bond" evidence="9">
    <location>
        <begin position="333"/>
        <end position="348"/>
    </location>
</feature>
<dbReference type="Gene3D" id="4.10.400.10">
    <property type="entry name" value="Low-density Lipoprotein Receptor"/>
    <property type="match status" value="3"/>
</dbReference>
<keyword evidence="6 9" id="KW-1015">Disulfide bond</keyword>
<evidence type="ECO:0000256" key="3">
    <source>
        <dbReference type="ARBA" id="ARBA00022737"/>
    </source>
</evidence>
<dbReference type="PROSITE" id="PS50068">
    <property type="entry name" value="LDLRA_2"/>
    <property type="match status" value="3"/>
</dbReference>
<keyword evidence="10" id="KW-0732">Signal</keyword>
<feature type="disulfide bond" evidence="9">
    <location>
        <begin position="274"/>
        <end position="286"/>
    </location>
</feature>
<dbReference type="Pfam" id="PF07679">
    <property type="entry name" value="I-set"/>
    <property type="match status" value="1"/>
</dbReference>
<protein>
    <recommendedName>
        <fullName evidence="11">Ig-like domain-containing protein</fullName>
    </recommendedName>
</protein>
<dbReference type="Proteomes" id="UP001177023">
    <property type="component" value="Unassembled WGS sequence"/>
</dbReference>
<dbReference type="Pfam" id="PF00057">
    <property type="entry name" value="Ldl_recept_a"/>
    <property type="match status" value="3"/>
</dbReference>
<comment type="subcellular location">
    <subcellularLocation>
        <location evidence="1">Membrane</location>
        <topology evidence="1">Single-pass membrane protein</topology>
    </subcellularLocation>
</comment>
<dbReference type="AlphaFoldDB" id="A0AA36C547"/>
<dbReference type="InterPro" id="IPR013098">
    <property type="entry name" value="Ig_I-set"/>
</dbReference>
<name>A0AA36C547_9BILA</name>
<feature type="disulfide bond" evidence="9">
    <location>
        <begin position="281"/>
        <end position="299"/>
    </location>
</feature>
<keyword evidence="2" id="KW-0812">Transmembrane</keyword>
<keyword evidence="4" id="KW-1133">Transmembrane helix</keyword>
<dbReference type="InterPro" id="IPR023415">
    <property type="entry name" value="LDLR_class-A_CS"/>
</dbReference>
<dbReference type="InterPro" id="IPR002172">
    <property type="entry name" value="LDrepeatLR_classA_rpt"/>
</dbReference>
<feature type="chain" id="PRO_5041390791" description="Ig-like domain-containing protein" evidence="10">
    <location>
        <begin position="16"/>
        <end position="380"/>
    </location>
</feature>
<dbReference type="InterPro" id="IPR013783">
    <property type="entry name" value="Ig-like_fold"/>
</dbReference>
<dbReference type="SUPFAM" id="SSF82671">
    <property type="entry name" value="SEA domain"/>
    <property type="match status" value="1"/>
</dbReference>
<evidence type="ECO:0000313" key="13">
    <source>
        <dbReference type="Proteomes" id="UP001177023"/>
    </source>
</evidence>
<dbReference type="InterPro" id="IPR036364">
    <property type="entry name" value="SEA_dom_sf"/>
</dbReference>
<comment type="caution">
    <text evidence="9">Lacks conserved residue(s) required for the propagation of feature annotation.</text>
</comment>
<dbReference type="PRINTS" id="PR00261">
    <property type="entry name" value="LDLRECEPTOR"/>
</dbReference>
<evidence type="ECO:0000259" key="11">
    <source>
        <dbReference type="PROSITE" id="PS50835"/>
    </source>
</evidence>
<dbReference type="EMBL" id="CATQJA010000253">
    <property type="protein sequence ID" value="CAJ0558642.1"/>
    <property type="molecule type" value="Genomic_DNA"/>
</dbReference>
<organism evidence="12 13">
    <name type="scientific">Mesorhabditis spiculigera</name>
    <dbReference type="NCBI Taxonomy" id="96644"/>
    <lineage>
        <taxon>Eukaryota</taxon>
        <taxon>Metazoa</taxon>
        <taxon>Ecdysozoa</taxon>
        <taxon>Nematoda</taxon>
        <taxon>Chromadorea</taxon>
        <taxon>Rhabditida</taxon>
        <taxon>Rhabditina</taxon>
        <taxon>Rhabditomorpha</taxon>
        <taxon>Rhabditoidea</taxon>
        <taxon>Rhabditidae</taxon>
        <taxon>Mesorhabditinae</taxon>
        <taxon>Mesorhabditis</taxon>
    </lineage>
</organism>
<keyword evidence="5" id="KW-0472">Membrane</keyword>
<dbReference type="GO" id="GO:0005886">
    <property type="term" value="C:plasma membrane"/>
    <property type="evidence" value="ECO:0007669"/>
    <property type="project" value="TreeGrafter"/>
</dbReference>
<dbReference type="InterPro" id="IPR036179">
    <property type="entry name" value="Ig-like_dom_sf"/>
</dbReference>
<feature type="disulfide bond" evidence="9">
    <location>
        <begin position="293"/>
        <end position="308"/>
    </location>
</feature>
<proteinExistence type="predicted"/>
<feature type="signal peptide" evidence="10">
    <location>
        <begin position="1"/>
        <end position="15"/>
    </location>
</feature>
<evidence type="ECO:0000256" key="6">
    <source>
        <dbReference type="ARBA" id="ARBA00023157"/>
    </source>
</evidence>
<reference evidence="12" key="1">
    <citation type="submission" date="2023-06" db="EMBL/GenBank/DDBJ databases">
        <authorList>
            <person name="Delattre M."/>
        </authorList>
    </citation>
    <scope>NUCLEOTIDE SEQUENCE</scope>
    <source>
        <strain evidence="12">AF72</strain>
    </source>
</reference>
<dbReference type="CDD" id="cd00112">
    <property type="entry name" value="LDLa"/>
    <property type="match status" value="3"/>
</dbReference>
<evidence type="ECO:0000256" key="5">
    <source>
        <dbReference type="ARBA" id="ARBA00023136"/>
    </source>
</evidence>
<keyword evidence="13" id="KW-1185">Reference proteome</keyword>
<dbReference type="Gene3D" id="2.60.40.10">
    <property type="entry name" value="Immunoglobulins"/>
    <property type="match status" value="1"/>
</dbReference>
<feature type="disulfide bond" evidence="9">
    <location>
        <begin position="124"/>
        <end position="136"/>
    </location>
</feature>
<evidence type="ECO:0000256" key="9">
    <source>
        <dbReference type="PROSITE-ProRule" id="PRU00124"/>
    </source>
</evidence>
<feature type="non-terminal residue" evidence="12">
    <location>
        <position position="380"/>
    </location>
</feature>
<keyword evidence="8" id="KW-0325">Glycoprotein</keyword>
<evidence type="ECO:0000256" key="4">
    <source>
        <dbReference type="ARBA" id="ARBA00022989"/>
    </source>
</evidence>
<evidence type="ECO:0000256" key="7">
    <source>
        <dbReference type="ARBA" id="ARBA00023170"/>
    </source>
</evidence>
<sequence length="380" mass="42030">MLSLFAALSLTVVYRVTLNLPGLPYSTELRHPGSVEFLNTSKHLVEGVEHILRSIPGDHRATVLQYRYHKEVGTFGHVDVYSDTVDARIRKAFDQAIRVGKIGTFAVSPDGYEIHVIKASNTSCNPEEFSCADGSCIEAKKRCDGHADCADHSDERSRHAKCNRHAPIIFQKQKTIRVRPGGQLVLAAVIDMVPHDRQVVWSRHGHILGQGGLTTTEDSRIHVYHNHDEYSLHIDYMNRQDEGEYLVTVEGMGVEAKFHVEISSEHLPEQTEGCPEGERACKSGHCIPTHQFCDRERQCPDGDDEHDCPTVICARNELRCAVDNVCMPLTFRCDGWKDCADGTDELACPATKAVKAPGAKSVASKPTVTCADGSAPEYSL</sequence>
<keyword evidence="3" id="KW-0677">Repeat</keyword>
<evidence type="ECO:0000313" key="12">
    <source>
        <dbReference type="EMBL" id="CAJ0558642.1"/>
    </source>
</evidence>
<dbReference type="PROSITE" id="PS50835">
    <property type="entry name" value="IG_LIKE"/>
    <property type="match status" value="1"/>
</dbReference>
<keyword evidence="7" id="KW-0675">Receptor</keyword>
<dbReference type="SUPFAM" id="SSF48726">
    <property type="entry name" value="Immunoglobulin"/>
    <property type="match status" value="1"/>
</dbReference>